<dbReference type="PANTHER" id="PTHR43709">
    <property type="entry name" value="ACONITATE ISOMERASE-RELATED"/>
    <property type="match status" value="1"/>
</dbReference>
<comment type="similarity">
    <text evidence="1">Belongs to the PrpF family.</text>
</comment>
<dbReference type="RefSeq" id="WP_073134582.1">
    <property type="nucleotide sequence ID" value="NZ_FQZF01000011.1"/>
</dbReference>
<proteinExistence type="inferred from homology"/>
<name>A0A1M6I0C4_9PROT</name>
<dbReference type="EMBL" id="FQZF01000011">
    <property type="protein sequence ID" value="SHJ27877.1"/>
    <property type="molecule type" value="Genomic_DNA"/>
</dbReference>
<dbReference type="OrthoDB" id="9779763at2"/>
<dbReference type="Pfam" id="PF04303">
    <property type="entry name" value="PrpF"/>
    <property type="match status" value="1"/>
</dbReference>
<keyword evidence="2 3" id="KW-0413">Isomerase</keyword>
<reference evidence="3 4" key="1">
    <citation type="submission" date="2016-11" db="EMBL/GenBank/DDBJ databases">
        <authorList>
            <person name="Jaros S."/>
            <person name="Januszkiewicz K."/>
            <person name="Wedrychowicz H."/>
        </authorList>
    </citation>
    <scope>NUCLEOTIDE SEQUENCE [LARGE SCALE GENOMIC DNA]</scope>
    <source>
        <strain evidence="3 4">DSM 14916</strain>
    </source>
</reference>
<accession>A0A1M6I0C4</accession>
<keyword evidence="4" id="KW-1185">Reference proteome</keyword>
<sequence>MARQTRCVMMRGGTSKAVFLKEADLPTDPAARDALILGIFGSPDKRQIDGLGGADPLTSKLAVIGPPRTELPEAAGTHLTYTFGQVEIDEPAIDYLSLCGNISSAVGAFAVREGMVEARSPVTVVRAWNTNLKRVLRIEVPVEHGQPMEEGDYAVPGVPGTGAPILVDFADTAGGATGALLPTGSPMDRLEVEGIGTIEVSLVDIGNPHVFVRATDVGMTGRETPGEIDGDAKLLDRLERIRGAAAHRLGLATSPSAARAETPAVPILGMVAAPESYRDFLHDREVPAEDMDVLARLMFMQRTHKTYAGTSTVCTGVASRLPGTLVHEAARPVPLGTVACRIGHPAGVITTEVVVSGGNGPEFRVERATLGRTARRIMEGYVFTADGGQVAAEAAE</sequence>
<protein>
    <submittedName>
        <fullName evidence="3">Methylitaconate delta2-delta3-isomerase</fullName>
    </submittedName>
</protein>
<gene>
    <name evidence="3" type="ORF">SAMN02745194_02156</name>
</gene>
<dbReference type="AlphaFoldDB" id="A0A1M6I0C4"/>
<organism evidence="3 4">
    <name type="scientific">Muricoccus roseus</name>
    <dbReference type="NCBI Taxonomy" id="198092"/>
    <lineage>
        <taxon>Bacteria</taxon>
        <taxon>Pseudomonadati</taxon>
        <taxon>Pseudomonadota</taxon>
        <taxon>Alphaproteobacteria</taxon>
        <taxon>Acetobacterales</taxon>
        <taxon>Roseomonadaceae</taxon>
        <taxon>Muricoccus</taxon>
    </lineage>
</organism>
<dbReference type="Gene3D" id="3.10.310.10">
    <property type="entry name" value="Diaminopimelate Epimerase, Chain A, domain 1"/>
    <property type="match status" value="2"/>
</dbReference>
<evidence type="ECO:0000256" key="1">
    <source>
        <dbReference type="ARBA" id="ARBA00007673"/>
    </source>
</evidence>
<evidence type="ECO:0000313" key="3">
    <source>
        <dbReference type="EMBL" id="SHJ27877.1"/>
    </source>
</evidence>
<dbReference type="STRING" id="198092.SAMN02745194_02156"/>
<dbReference type="GO" id="GO:0016853">
    <property type="term" value="F:isomerase activity"/>
    <property type="evidence" value="ECO:0007669"/>
    <property type="project" value="UniProtKB-KW"/>
</dbReference>
<evidence type="ECO:0000256" key="2">
    <source>
        <dbReference type="ARBA" id="ARBA00023235"/>
    </source>
</evidence>
<dbReference type="PANTHER" id="PTHR43709:SF2">
    <property type="entry name" value="DUF453 DOMAIN PROTEIN (AFU_ORTHOLOGUE AFUA_6G00360)"/>
    <property type="match status" value="1"/>
</dbReference>
<evidence type="ECO:0000313" key="4">
    <source>
        <dbReference type="Proteomes" id="UP000184387"/>
    </source>
</evidence>
<dbReference type="Proteomes" id="UP000184387">
    <property type="component" value="Unassembled WGS sequence"/>
</dbReference>
<dbReference type="InterPro" id="IPR007400">
    <property type="entry name" value="PrpF-like"/>
</dbReference>
<dbReference type="SUPFAM" id="SSF54506">
    <property type="entry name" value="Diaminopimelate epimerase-like"/>
    <property type="match status" value="2"/>
</dbReference>